<accession>A0A1X7A742</accession>
<dbReference type="GO" id="GO:0003677">
    <property type="term" value="F:DNA binding"/>
    <property type="evidence" value="ECO:0007669"/>
    <property type="project" value="InterPro"/>
</dbReference>
<protein>
    <submittedName>
        <fullName evidence="2">ROS/MUCR transcriptional regulator protein</fullName>
    </submittedName>
    <submittedName>
        <fullName evidence="3">Transcriptional regulatory protein ros</fullName>
    </submittedName>
</protein>
<proteinExistence type="inferred from homology"/>
<dbReference type="InterPro" id="IPR008807">
    <property type="entry name" value="ROS_MUCR"/>
</dbReference>
<dbReference type="EMBL" id="PYGB01000024">
    <property type="protein sequence ID" value="PSK80339.1"/>
    <property type="molecule type" value="Genomic_DNA"/>
</dbReference>
<keyword evidence="5" id="KW-1185">Reference proteome</keyword>
<evidence type="ECO:0000313" key="2">
    <source>
        <dbReference type="EMBL" id="PSK80339.1"/>
    </source>
</evidence>
<dbReference type="Gene3D" id="1.10.10.1550">
    <property type="entry name" value="ROS/MUCR transcriptional regulator protein"/>
    <property type="match status" value="1"/>
</dbReference>
<name>A0A1X7A742_9RHOB</name>
<reference evidence="3 4" key="1">
    <citation type="submission" date="2017-03" db="EMBL/GenBank/DDBJ databases">
        <authorList>
            <person name="Afonso C.L."/>
            <person name="Miller P.J."/>
            <person name="Scott M.A."/>
            <person name="Spackman E."/>
            <person name="Goraichik I."/>
            <person name="Dimitrov K.M."/>
            <person name="Suarez D.L."/>
            <person name="Swayne D.E."/>
        </authorList>
    </citation>
    <scope>NUCLEOTIDE SEQUENCE [LARGE SCALE GENOMIC DNA]</scope>
    <source>
        <strain evidence="3 4">CECT 8367</strain>
    </source>
</reference>
<dbReference type="GO" id="GO:0006355">
    <property type="term" value="P:regulation of DNA-templated transcription"/>
    <property type="evidence" value="ECO:0007669"/>
    <property type="project" value="InterPro"/>
</dbReference>
<dbReference type="EMBL" id="FWFY01000022">
    <property type="protein sequence ID" value="SLN71851.1"/>
    <property type="molecule type" value="Genomic_DNA"/>
</dbReference>
<dbReference type="Proteomes" id="UP000240624">
    <property type="component" value="Unassembled WGS sequence"/>
</dbReference>
<evidence type="ECO:0000313" key="5">
    <source>
        <dbReference type="Proteomes" id="UP000240624"/>
    </source>
</evidence>
<sequence length="82" mass="9422">MSPAPERGERSPAVPIEASVTPDYIICLETGRKLVLLRRHLREILHLTPEEYRSRWGLPPEYPMAAPNYRCRRHTAKNGGSR</sequence>
<gene>
    <name evidence="3" type="primary">ros_1</name>
    <name evidence="2" type="ORF">CLV79_12413</name>
    <name evidence="3" type="ORF">LOS8367_03647</name>
</gene>
<reference evidence="2 5" key="2">
    <citation type="submission" date="2018-03" db="EMBL/GenBank/DDBJ databases">
        <title>Genomic Encyclopedia of Archaeal and Bacterial Type Strains, Phase II (KMG-II): from individual species to whole genera.</title>
        <authorList>
            <person name="Goeker M."/>
        </authorList>
    </citation>
    <scope>NUCLEOTIDE SEQUENCE [LARGE SCALE GENOMIC DNA]</scope>
    <source>
        <strain evidence="2 5">DSM 29956</strain>
    </source>
</reference>
<dbReference type="InterPro" id="IPR041920">
    <property type="entry name" value="ROS/MUCR_sf"/>
</dbReference>
<dbReference type="GO" id="GO:0008270">
    <property type="term" value="F:zinc ion binding"/>
    <property type="evidence" value="ECO:0007669"/>
    <property type="project" value="InterPro"/>
</dbReference>
<dbReference type="Pfam" id="PF05443">
    <property type="entry name" value="ROS_MUCR"/>
    <property type="match status" value="1"/>
</dbReference>
<evidence type="ECO:0000256" key="1">
    <source>
        <dbReference type="ARBA" id="ARBA00007031"/>
    </source>
</evidence>
<dbReference type="AlphaFoldDB" id="A0A1X7A742"/>
<dbReference type="RefSeq" id="WP_370737710.1">
    <property type="nucleotide sequence ID" value="NZ_FWFY01000022.1"/>
</dbReference>
<dbReference type="Proteomes" id="UP000193495">
    <property type="component" value="Unassembled WGS sequence"/>
</dbReference>
<evidence type="ECO:0000313" key="4">
    <source>
        <dbReference type="Proteomes" id="UP000193495"/>
    </source>
</evidence>
<comment type="similarity">
    <text evidence="1">Belongs to the ros/MucR family.</text>
</comment>
<evidence type="ECO:0000313" key="3">
    <source>
        <dbReference type="EMBL" id="SLN71851.1"/>
    </source>
</evidence>
<organism evidence="3 4">
    <name type="scientific">Limimaricola soesokkakensis</name>
    <dbReference type="NCBI Taxonomy" id="1343159"/>
    <lineage>
        <taxon>Bacteria</taxon>
        <taxon>Pseudomonadati</taxon>
        <taxon>Pseudomonadota</taxon>
        <taxon>Alphaproteobacteria</taxon>
        <taxon>Rhodobacterales</taxon>
        <taxon>Paracoccaceae</taxon>
        <taxon>Limimaricola</taxon>
    </lineage>
</organism>